<evidence type="ECO:0000256" key="1">
    <source>
        <dbReference type="ARBA" id="ARBA00004429"/>
    </source>
</evidence>
<feature type="transmembrane region" description="Helical" evidence="7">
    <location>
        <begin position="95"/>
        <end position="121"/>
    </location>
</feature>
<evidence type="ECO:0000256" key="5">
    <source>
        <dbReference type="ARBA" id="ARBA00022989"/>
    </source>
</evidence>
<dbReference type="RefSeq" id="WP_014976606.1">
    <property type="nucleotide sequence ID" value="NC_018678.1"/>
</dbReference>
<organism evidence="8 9">
    <name type="scientific">Alteromonas macleodii (strain English Channel 673)</name>
    <dbReference type="NCBI Taxonomy" id="1004788"/>
    <lineage>
        <taxon>Bacteria</taxon>
        <taxon>Pseudomonadati</taxon>
        <taxon>Pseudomonadota</taxon>
        <taxon>Gammaproteobacteria</taxon>
        <taxon>Alteromonadales</taxon>
        <taxon>Alteromonadaceae</taxon>
        <taxon>Alteromonas/Salinimonas group</taxon>
        <taxon>Alteromonas</taxon>
    </lineage>
</organism>
<dbReference type="NCBIfam" id="TIGR00797">
    <property type="entry name" value="matE"/>
    <property type="match status" value="1"/>
</dbReference>
<dbReference type="GO" id="GO:0005886">
    <property type="term" value="C:plasma membrane"/>
    <property type="evidence" value="ECO:0007669"/>
    <property type="project" value="UniProtKB-SubCell"/>
</dbReference>
<feature type="transmembrane region" description="Helical" evidence="7">
    <location>
        <begin position="171"/>
        <end position="192"/>
    </location>
</feature>
<feature type="transmembrane region" description="Helical" evidence="7">
    <location>
        <begin position="21"/>
        <end position="43"/>
    </location>
</feature>
<protein>
    <submittedName>
        <fullName evidence="8">Multi anti extrusion protein MatE</fullName>
    </submittedName>
</protein>
<dbReference type="EMBL" id="CP003844">
    <property type="protein sequence ID" value="AFT74684.1"/>
    <property type="molecule type" value="Genomic_DNA"/>
</dbReference>
<evidence type="ECO:0000256" key="4">
    <source>
        <dbReference type="ARBA" id="ARBA00022692"/>
    </source>
</evidence>
<feature type="transmembrane region" description="Helical" evidence="7">
    <location>
        <begin position="314"/>
        <end position="337"/>
    </location>
</feature>
<dbReference type="InterPro" id="IPR052031">
    <property type="entry name" value="Membrane_Transporter-Flippase"/>
</dbReference>
<evidence type="ECO:0000256" key="2">
    <source>
        <dbReference type="ARBA" id="ARBA00022448"/>
    </source>
</evidence>
<dbReference type="AlphaFoldDB" id="A0AB32ZZ11"/>
<dbReference type="GO" id="GO:0042910">
    <property type="term" value="F:xenobiotic transmembrane transporter activity"/>
    <property type="evidence" value="ECO:0007669"/>
    <property type="project" value="InterPro"/>
</dbReference>
<feature type="transmembrane region" description="Helical" evidence="7">
    <location>
        <begin position="198"/>
        <end position="217"/>
    </location>
</feature>
<dbReference type="PANTHER" id="PTHR43549:SF2">
    <property type="entry name" value="MULTIDRUG RESISTANCE PROTEIN NORM-RELATED"/>
    <property type="match status" value="1"/>
</dbReference>
<keyword evidence="6 7" id="KW-0472">Membrane</keyword>
<keyword evidence="2" id="KW-0813">Transport</keyword>
<evidence type="ECO:0000313" key="9">
    <source>
        <dbReference type="Proteomes" id="UP000006296"/>
    </source>
</evidence>
<dbReference type="Proteomes" id="UP000006296">
    <property type="component" value="Chromosome"/>
</dbReference>
<feature type="transmembrane region" description="Helical" evidence="7">
    <location>
        <begin position="391"/>
        <end position="412"/>
    </location>
</feature>
<keyword evidence="5 7" id="KW-1133">Transmembrane helix</keyword>
<dbReference type="PIRSF" id="PIRSF006603">
    <property type="entry name" value="DinF"/>
    <property type="match status" value="1"/>
</dbReference>
<keyword evidence="4 7" id="KW-0812">Transmembrane</keyword>
<dbReference type="KEGG" id="amg:AMEC673_09950"/>
<dbReference type="Pfam" id="PF01554">
    <property type="entry name" value="MatE"/>
    <property type="match status" value="2"/>
</dbReference>
<evidence type="ECO:0000313" key="8">
    <source>
        <dbReference type="EMBL" id="AFT74684.1"/>
    </source>
</evidence>
<feature type="transmembrane region" description="Helical" evidence="7">
    <location>
        <begin position="250"/>
        <end position="274"/>
    </location>
</feature>
<accession>A0AB32ZZ11</accession>
<name>A0AB32ZZ11_ALTME</name>
<sequence length="458" mass="50029">MSLSTKDAILHNPLLGTFFKQAFLSLIGLVALTTASLVDGIFIGQYVGAYGLAAVSLLLPYITFLVALSLMLAIGGSVSIGTFMGKGDTKSASALFTQIIVVAVTLNIVLALVSFVAEPFLFWLLHIPSDVVPLTREYLSVIRWVFIFQFSTMVFYYLVRADGYTKLATIALALGAVTNILLDALLVAYLGYGIKGAAYATAAAQIVQLSVLLLYFADKNRAITFSTFNKPWRPVFRAVKNGLSEFTNEISVGVLFLVINTLLVINSGSIGVAAYSVVNYFIFLSIMFSFGIADALHLLVSYNRGASHTSRVNAFLLIALTTAFIAGLILTVCLLWFNHVFVALFIEPSQQQATKYAHTIILYVWPLFLVNGCNVLLSVFLTAIEKPLHSAVIALGRSILFPVSFLVLLSHFTPSPLVNEGNDINISFLVALPAAEWVTFLLAMVLVYKHYYLKNTHM</sequence>
<feature type="transmembrane region" description="Helical" evidence="7">
    <location>
        <begin position="141"/>
        <end position="159"/>
    </location>
</feature>
<feature type="transmembrane region" description="Helical" evidence="7">
    <location>
        <begin position="280"/>
        <end position="302"/>
    </location>
</feature>
<feature type="transmembrane region" description="Helical" evidence="7">
    <location>
        <begin position="49"/>
        <end position="74"/>
    </location>
</feature>
<feature type="transmembrane region" description="Helical" evidence="7">
    <location>
        <begin position="357"/>
        <end position="384"/>
    </location>
</feature>
<feature type="transmembrane region" description="Helical" evidence="7">
    <location>
        <begin position="424"/>
        <end position="448"/>
    </location>
</feature>
<dbReference type="PANTHER" id="PTHR43549">
    <property type="entry name" value="MULTIDRUG RESISTANCE PROTEIN YPNP-RELATED"/>
    <property type="match status" value="1"/>
</dbReference>
<proteinExistence type="predicted"/>
<evidence type="ECO:0000256" key="3">
    <source>
        <dbReference type="ARBA" id="ARBA00022475"/>
    </source>
</evidence>
<dbReference type="GO" id="GO:0015297">
    <property type="term" value="F:antiporter activity"/>
    <property type="evidence" value="ECO:0007669"/>
    <property type="project" value="InterPro"/>
</dbReference>
<evidence type="ECO:0000256" key="7">
    <source>
        <dbReference type="SAM" id="Phobius"/>
    </source>
</evidence>
<reference evidence="9" key="1">
    <citation type="journal article" date="2012" name="Sci. Rep.">
        <title>Genomes of surface isolates of Alteromonas macleodii: the life of a widespread marine opportunistic copiotroph.</title>
        <authorList>
            <person name="Lopez-Perez M."/>
            <person name="Gonzaga A."/>
            <person name="Martin-Cuadrado A.B."/>
            <person name="Onyshchenko O."/>
            <person name="Ghavidel A."/>
            <person name="Ghai R."/>
            <person name="Rodriguez-Valera F."/>
        </authorList>
    </citation>
    <scope>NUCLEOTIDE SEQUENCE [LARGE SCALE GENOMIC DNA]</scope>
    <source>
        <strain evidence="9">English Channel 673</strain>
    </source>
</reference>
<evidence type="ECO:0000256" key="6">
    <source>
        <dbReference type="ARBA" id="ARBA00023136"/>
    </source>
</evidence>
<dbReference type="InterPro" id="IPR048279">
    <property type="entry name" value="MdtK-like"/>
</dbReference>
<gene>
    <name evidence="8" type="ordered locus">AMEC673_09950</name>
</gene>
<keyword evidence="3" id="KW-1003">Cell membrane</keyword>
<dbReference type="InterPro" id="IPR002528">
    <property type="entry name" value="MATE_fam"/>
</dbReference>
<comment type="subcellular location">
    <subcellularLocation>
        <location evidence="1">Cell inner membrane</location>
        <topology evidence="1">Multi-pass membrane protein</topology>
    </subcellularLocation>
</comment>